<dbReference type="EMBL" id="CADCTW010000187">
    <property type="protein sequence ID" value="CAA9356329.1"/>
    <property type="molecule type" value="Genomic_DNA"/>
</dbReference>
<proteinExistence type="predicted"/>
<accession>A0A6J4MCD3</accession>
<dbReference type="GO" id="GO:0016831">
    <property type="term" value="F:carboxy-lyase activity"/>
    <property type="evidence" value="ECO:0007669"/>
    <property type="project" value="InterPro"/>
</dbReference>
<dbReference type="CDD" id="cd01292">
    <property type="entry name" value="metallo-dependent_hydrolases"/>
    <property type="match status" value="1"/>
</dbReference>
<organism evidence="3">
    <name type="scientific">uncultured Gemmatimonadota bacterium</name>
    <dbReference type="NCBI Taxonomy" id="203437"/>
    <lineage>
        <taxon>Bacteria</taxon>
        <taxon>Pseudomonadati</taxon>
        <taxon>Gemmatimonadota</taxon>
        <taxon>environmental samples</taxon>
    </lineage>
</organism>
<keyword evidence="1" id="KW-0456">Lyase</keyword>
<evidence type="ECO:0000256" key="1">
    <source>
        <dbReference type="ARBA" id="ARBA00023239"/>
    </source>
</evidence>
<sequence length="273" mass="30585">MIVDCHTHLNRYLPEQPPSLHERYAQLRAEMDANGIDYSLVLSSYKVNEDRPSTAEIVRLVHDDARIGVAAGISFYALSTETLAELRALLETGRVRALKLYPGYQAFYVYDPQLRGVYGLAAEFGVPVMIHTGDTYDRLGKLKYTHPLTIDEAAVDFRDVHFVICHMGNPWLMDAAEVIYKNENVSGDISGFTLGTFEERFERLMIAKMRDVIAYANGTGGLLYGTDWPISDMASYLRFVEKLELSGEEAENLLWKNASTLFRLGLGGGDGDL</sequence>
<evidence type="ECO:0000259" key="2">
    <source>
        <dbReference type="Pfam" id="PF04909"/>
    </source>
</evidence>
<dbReference type="PANTHER" id="PTHR21240:SF19">
    <property type="entry name" value="CATALYTIC_ HYDROLASE"/>
    <property type="match status" value="1"/>
</dbReference>
<evidence type="ECO:0000313" key="3">
    <source>
        <dbReference type="EMBL" id="CAA9356329.1"/>
    </source>
</evidence>
<protein>
    <recommendedName>
        <fullName evidence="2">Amidohydrolase-related domain-containing protein</fullName>
    </recommendedName>
</protein>
<gene>
    <name evidence="3" type="ORF">AVDCRST_MAG68-4459</name>
</gene>
<reference evidence="3" key="1">
    <citation type="submission" date="2020-02" db="EMBL/GenBank/DDBJ databases">
        <authorList>
            <person name="Meier V. D."/>
        </authorList>
    </citation>
    <scope>NUCLEOTIDE SEQUENCE</scope>
    <source>
        <strain evidence="3">AVDCRST_MAG68</strain>
    </source>
</reference>
<name>A0A6J4MCD3_9BACT</name>
<dbReference type="Pfam" id="PF04909">
    <property type="entry name" value="Amidohydro_2"/>
    <property type="match status" value="1"/>
</dbReference>
<feature type="domain" description="Amidohydrolase-related" evidence="2">
    <location>
        <begin position="3"/>
        <end position="264"/>
    </location>
</feature>
<dbReference type="InterPro" id="IPR032466">
    <property type="entry name" value="Metal_Hydrolase"/>
</dbReference>
<dbReference type="Gene3D" id="3.20.20.140">
    <property type="entry name" value="Metal-dependent hydrolases"/>
    <property type="match status" value="1"/>
</dbReference>
<dbReference type="AlphaFoldDB" id="A0A6J4MCD3"/>
<dbReference type="GO" id="GO:0016787">
    <property type="term" value="F:hydrolase activity"/>
    <property type="evidence" value="ECO:0007669"/>
    <property type="project" value="InterPro"/>
</dbReference>
<dbReference type="PANTHER" id="PTHR21240">
    <property type="entry name" value="2-AMINO-3-CARBOXYLMUCONATE-6-SEMIALDEHYDE DECARBOXYLASE"/>
    <property type="match status" value="1"/>
</dbReference>
<dbReference type="InterPro" id="IPR032465">
    <property type="entry name" value="ACMSD"/>
</dbReference>
<dbReference type="InterPro" id="IPR006680">
    <property type="entry name" value="Amidohydro-rel"/>
</dbReference>
<dbReference type="SUPFAM" id="SSF51556">
    <property type="entry name" value="Metallo-dependent hydrolases"/>
    <property type="match status" value="1"/>
</dbReference>